<dbReference type="AlphaFoldDB" id="A0A1I7USF9"/>
<dbReference type="Pfam" id="PF09108">
    <property type="entry name" value="Xol-1_N"/>
    <property type="match status" value="1"/>
</dbReference>
<dbReference type="SUPFAM" id="SSF54211">
    <property type="entry name" value="Ribosomal protein S5 domain 2-like"/>
    <property type="match status" value="1"/>
</dbReference>
<dbReference type="STRING" id="1561998.A0A1I7USF9"/>
<feature type="compositionally biased region" description="Basic residues" evidence="1">
    <location>
        <begin position="427"/>
        <end position="438"/>
    </location>
</feature>
<feature type="compositionally biased region" description="Acidic residues" evidence="1">
    <location>
        <begin position="22"/>
        <end position="31"/>
    </location>
</feature>
<dbReference type="InterPro" id="IPR036554">
    <property type="entry name" value="GHMP_kinase_C_sf"/>
</dbReference>
<dbReference type="InterPro" id="IPR020568">
    <property type="entry name" value="Ribosomal_Su5_D2-typ_SF"/>
</dbReference>
<dbReference type="eggNOG" id="ENOG502TITU">
    <property type="taxonomic scope" value="Eukaryota"/>
</dbReference>
<evidence type="ECO:0000256" key="1">
    <source>
        <dbReference type="SAM" id="MobiDB-lite"/>
    </source>
</evidence>
<dbReference type="Pfam" id="PF09109">
    <property type="entry name" value="Xol-1_GHMP-like"/>
    <property type="match status" value="1"/>
</dbReference>
<dbReference type="Gene3D" id="3.30.70.1000">
    <property type="entry name" value="Switch protein XOL-1, GHMP-like"/>
    <property type="match status" value="1"/>
</dbReference>
<evidence type="ECO:0000313" key="5">
    <source>
        <dbReference type="WBParaSite" id="Csp11.Scaffold630.g18887.t1"/>
    </source>
</evidence>
<name>A0A1I7USF9_9PELO</name>
<feature type="domain" description="Switch protein XOL-1 GHMP-like" evidence="3">
    <location>
        <begin position="227"/>
        <end position="399"/>
    </location>
</feature>
<keyword evidence="4" id="KW-1185">Reference proteome</keyword>
<organism evidence="4 5">
    <name type="scientific">Caenorhabditis tropicalis</name>
    <dbReference type="NCBI Taxonomy" id="1561998"/>
    <lineage>
        <taxon>Eukaryota</taxon>
        <taxon>Metazoa</taxon>
        <taxon>Ecdysozoa</taxon>
        <taxon>Nematoda</taxon>
        <taxon>Chromadorea</taxon>
        <taxon>Rhabditida</taxon>
        <taxon>Rhabditina</taxon>
        <taxon>Rhabditomorpha</taxon>
        <taxon>Rhabditoidea</taxon>
        <taxon>Rhabditidae</taxon>
        <taxon>Peloderinae</taxon>
        <taxon>Caenorhabditis</taxon>
    </lineage>
</organism>
<dbReference type="InterPro" id="IPR015193">
    <property type="entry name" value="Xol-1_GHMP-like"/>
</dbReference>
<evidence type="ECO:0000259" key="2">
    <source>
        <dbReference type="Pfam" id="PF09108"/>
    </source>
</evidence>
<sequence>MSDREPVGREPRIQGRGNQEVSSEEDEEEGEGSAIQQPEPSDEPDYEAKKMETYARTPVLDHIQEVIDSIDADGRVVDPSSITVGVAPHVISIAGFAFWQLTNEHRIHFPELSNTTEPEEFVKAFLGELNLQFVHKITIRGALNYSGQISYPTMAVAIWKSLATEFGICLMQDLINKLMKFDLKVEEQEAVLATVLNGSERWIQLKPERPSDHTGIPRGSVLRENDANRLSVDLIKNLSFLFVRTDLHNSTFVEKLLANEDDLREFKQNAKNAGYMEEEDLIGKTMEQYSRTRIARYGSNSKEKYECLPIEVDSYTALDKFRSTISLAGVQVQQGGVLLVMKKGEYFNGGLLEQIANDIANGSRTEISTITIDVIKLSGGVLLADQKIALDMRKETGYTFNVTAVEILQTCLKRSADDMLSEEGPSAKKKRGRRRRNA</sequence>
<dbReference type="InterPro" id="IPR014721">
    <property type="entry name" value="Ribsml_uS5_D2-typ_fold_subgr"/>
</dbReference>
<dbReference type="Gene3D" id="3.30.230.10">
    <property type="match status" value="1"/>
</dbReference>
<feature type="domain" description="Switch protein XOL-1 N-terminal" evidence="2">
    <location>
        <begin position="103"/>
        <end position="193"/>
    </location>
</feature>
<dbReference type="InterPro" id="IPR015192">
    <property type="entry name" value="Xol-1_N"/>
</dbReference>
<proteinExistence type="predicted"/>
<evidence type="ECO:0000313" key="4">
    <source>
        <dbReference type="Proteomes" id="UP000095282"/>
    </source>
</evidence>
<dbReference type="Proteomes" id="UP000095282">
    <property type="component" value="Unplaced"/>
</dbReference>
<dbReference type="SUPFAM" id="SSF55060">
    <property type="entry name" value="GHMP Kinase, C-terminal domain"/>
    <property type="match status" value="1"/>
</dbReference>
<accession>A0A1I7USF9</accession>
<feature type="compositionally biased region" description="Basic and acidic residues" evidence="1">
    <location>
        <begin position="1"/>
        <end position="13"/>
    </location>
</feature>
<evidence type="ECO:0000259" key="3">
    <source>
        <dbReference type="Pfam" id="PF09109"/>
    </source>
</evidence>
<dbReference type="WBParaSite" id="Csp11.Scaffold630.g18887.t1">
    <property type="protein sequence ID" value="Csp11.Scaffold630.g18887.t1"/>
    <property type="gene ID" value="Csp11.Scaffold630.g18887"/>
</dbReference>
<feature type="region of interest" description="Disordered" evidence="1">
    <location>
        <begin position="1"/>
        <end position="46"/>
    </location>
</feature>
<protein>
    <submittedName>
        <fullName evidence="5">ACT domain-containing protein</fullName>
    </submittedName>
</protein>
<feature type="region of interest" description="Disordered" evidence="1">
    <location>
        <begin position="419"/>
        <end position="438"/>
    </location>
</feature>
<reference evidence="5" key="1">
    <citation type="submission" date="2016-11" db="UniProtKB">
        <authorList>
            <consortium name="WormBaseParasite"/>
        </authorList>
    </citation>
    <scope>IDENTIFICATION</scope>
</reference>